<dbReference type="Proteomes" id="UP001049176">
    <property type="component" value="Chromosome 4"/>
</dbReference>
<dbReference type="RefSeq" id="XP_043010690.1">
    <property type="nucleotide sequence ID" value="XM_043152604.1"/>
</dbReference>
<proteinExistence type="predicted"/>
<protein>
    <submittedName>
        <fullName evidence="2">Uncharacterized protein</fullName>
    </submittedName>
</protein>
<evidence type="ECO:0000313" key="2">
    <source>
        <dbReference type="EMBL" id="KAG7094220.1"/>
    </source>
</evidence>
<gene>
    <name evidence="2" type="ORF">E1B28_007827</name>
</gene>
<dbReference type="AlphaFoldDB" id="A0A9P7UUF1"/>
<dbReference type="EMBL" id="CM032184">
    <property type="protein sequence ID" value="KAG7094220.1"/>
    <property type="molecule type" value="Genomic_DNA"/>
</dbReference>
<feature type="compositionally biased region" description="Polar residues" evidence="1">
    <location>
        <begin position="1"/>
        <end position="12"/>
    </location>
</feature>
<keyword evidence="3" id="KW-1185">Reference proteome</keyword>
<name>A0A9P7UUF1_9AGAR</name>
<organism evidence="2 3">
    <name type="scientific">Marasmius oreades</name>
    <name type="common">fairy-ring Marasmius</name>
    <dbReference type="NCBI Taxonomy" id="181124"/>
    <lineage>
        <taxon>Eukaryota</taxon>
        <taxon>Fungi</taxon>
        <taxon>Dikarya</taxon>
        <taxon>Basidiomycota</taxon>
        <taxon>Agaricomycotina</taxon>
        <taxon>Agaricomycetes</taxon>
        <taxon>Agaricomycetidae</taxon>
        <taxon>Agaricales</taxon>
        <taxon>Marasmiineae</taxon>
        <taxon>Marasmiaceae</taxon>
        <taxon>Marasmius</taxon>
    </lineage>
</organism>
<comment type="caution">
    <text evidence="2">The sequence shown here is derived from an EMBL/GenBank/DDBJ whole genome shotgun (WGS) entry which is preliminary data.</text>
</comment>
<dbReference type="OrthoDB" id="3110417at2759"/>
<feature type="region of interest" description="Disordered" evidence="1">
    <location>
        <begin position="603"/>
        <end position="658"/>
    </location>
</feature>
<feature type="region of interest" description="Disordered" evidence="1">
    <location>
        <begin position="106"/>
        <end position="128"/>
    </location>
</feature>
<feature type="compositionally biased region" description="Basic and acidic residues" evidence="1">
    <location>
        <begin position="31"/>
        <end position="40"/>
    </location>
</feature>
<sequence>MQMTSSSYQTPAQADPMESLELDESGSKGQEQGKGKGKAVDVSRFLDLEAAVDQDDDEGDDAGDLDDFLVFGDVDEDDEDYGGQFHHAALDVQLQQQKTPMDIKDDEPLLLPSVEGTPSKLTPLDEDDEDPYKEFKILSDILRGCIVSNETAITTLHYRFTGDGYLFLDALDPMKAAKILSSHHAIRRSRGNPFYGLDMTLLEDPLDSARSLTFPPPDRGIQRGTWVSLKHPSFAGDLALVVAVLPEDNLCVLLTARPTKMLMRLGVRHMGDYSRMMLAGKTLPEGGVATLLAGGLGVEHGLMIGYARNNRVSKTTGPYDWDAIRFFVYSQHPLVAEFFPKIDKMDFFVDEVVESWDGNKKGRVSAVTEHGITISTTDSIDPVQEWLGWNVYKCWNAGDYVHSVSLDLDGLVIGLRSNHVYAWVVDEETLLGSFIVHCNFVRAIPTVEKIEALCARRAEDATVEALKFSRLGKDAIKQAIAEYQVARVSANRSLALSRSFTCPWKWWTIRVWRGKFKGEYQLMDVTFSNKTASGLRIHARSNIVNTLGAPFIIDYDDVVDARLFLPLHLIDPPPKAFLPPPYFLHPAIPCLEQFRSRLVLQEEPEPPRREMDSPPPLRDPKASTSTDSGIDVWNPEHDDKLPTADMDSGNPQADERVRPLRTGPGFEWWRSHHRSQHVLYNLLPDVTECLSFQVTLTGTIPDLNGKFYDRSKPFDVFLWRHGNSERRWLTIKWQQLRGRIPPDMIIGLIRPTKKTKLPMLAVRGEHEGSLLTKVTAIGEEIWVLPVDPQLGKVHETWQPIKILPVDCCVVRLLNSAAHEAWSKFNPKSRREGQ</sequence>
<feature type="region of interest" description="Disordered" evidence="1">
    <location>
        <begin position="1"/>
        <end position="40"/>
    </location>
</feature>
<dbReference type="KEGG" id="more:E1B28_007827"/>
<accession>A0A9P7UUF1</accession>
<evidence type="ECO:0000313" key="3">
    <source>
        <dbReference type="Proteomes" id="UP001049176"/>
    </source>
</evidence>
<evidence type="ECO:0000256" key="1">
    <source>
        <dbReference type="SAM" id="MobiDB-lite"/>
    </source>
</evidence>
<dbReference type="GeneID" id="66076903"/>
<reference evidence="2" key="1">
    <citation type="journal article" date="2021" name="Genome Biol. Evol.">
        <title>The assembled and annotated genome of the fairy-ring fungus Marasmius oreades.</title>
        <authorList>
            <person name="Hiltunen M."/>
            <person name="Ament-Velasquez S.L."/>
            <person name="Johannesson H."/>
        </authorList>
    </citation>
    <scope>NUCLEOTIDE SEQUENCE</scope>
    <source>
        <strain evidence="2">03SP1</strain>
    </source>
</reference>